<dbReference type="Pfam" id="PF01826">
    <property type="entry name" value="TIL"/>
    <property type="match status" value="1"/>
</dbReference>
<dbReference type="SUPFAM" id="SSF57567">
    <property type="entry name" value="Serine protease inhibitors"/>
    <property type="match status" value="1"/>
</dbReference>
<evidence type="ECO:0000256" key="1">
    <source>
        <dbReference type="ARBA" id="ARBA00022900"/>
    </source>
</evidence>
<dbReference type="InterPro" id="IPR002919">
    <property type="entry name" value="TIL_dom"/>
</dbReference>
<sequence>MKLLLVFQFHNLKALREQTLLLCPIGKVLNVCGDHCQVTCADVNGGKLPKICPLICGPPACVCPVGLALKPNGLCVPYILCR</sequence>
<protein>
    <submittedName>
        <fullName evidence="4">TIL domain-containing protein</fullName>
    </submittedName>
</protein>
<reference evidence="4" key="1">
    <citation type="submission" date="2022-11" db="UniProtKB">
        <authorList>
            <consortium name="WormBaseParasite"/>
        </authorList>
    </citation>
    <scope>IDENTIFICATION</scope>
</reference>
<dbReference type="Proteomes" id="UP000887565">
    <property type="component" value="Unplaced"/>
</dbReference>
<keyword evidence="1" id="KW-0722">Serine protease inhibitor</keyword>
<keyword evidence="3" id="KW-1185">Reference proteome</keyword>
<evidence type="ECO:0000313" key="3">
    <source>
        <dbReference type="Proteomes" id="UP000887565"/>
    </source>
</evidence>
<accession>A0A915JEP8</accession>
<feature type="domain" description="TIL" evidence="2">
    <location>
        <begin position="23"/>
        <end position="81"/>
    </location>
</feature>
<evidence type="ECO:0000313" key="4">
    <source>
        <dbReference type="WBParaSite" id="nRc.2.0.1.t24995-RA"/>
    </source>
</evidence>
<dbReference type="WBParaSite" id="nRc.2.0.1.t24995-RA">
    <property type="protein sequence ID" value="nRc.2.0.1.t24995-RA"/>
    <property type="gene ID" value="nRc.2.0.1.g24995"/>
</dbReference>
<dbReference type="CDD" id="cd19941">
    <property type="entry name" value="TIL"/>
    <property type="match status" value="1"/>
</dbReference>
<dbReference type="Gene3D" id="2.10.25.10">
    <property type="entry name" value="Laminin"/>
    <property type="match status" value="1"/>
</dbReference>
<dbReference type="GO" id="GO:0004867">
    <property type="term" value="F:serine-type endopeptidase inhibitor activity"/>
    <property type="evidence" value="ECO:0007669"/>
    <property type="project" value="UniProtKB-KW"/>
</dbReference>
<organism evidence="3 4">
    <name type="scientific">Romanomermis culicivorax</name>
    <name type="common">Nematode worm</name>
    <dbReference type="NCBI Taxonomy" id="13658"/>
    <lineage>
        <taxon>Eukaryota</taxon>
        <taxon>Metazoa</taxon>
        <taxon>Ecdysozoa</taxon>
        <taxon>Nematoda</taxon>
        <taxon>Enoplea</taxon>
        <taxon>Dorylaimia</taxon>
        <taxon>Mermithida</taxon>
        <taxon>Mermithoidea</taxon>
        <taxon>Mermithidae</taxon>
        <taxon>Romanomermis</taxon>
    </lineage>
</organism>
<name>A0A915JEP8_ROMCU</name>
<proteinExistence type="predicted"/>
<evidence type="ECO:0000259" key="2">
    <source>
        <dbReference type="Pfam" id="PF01826"/>
    </source>
</evidence>
<keyword evidence="1" id="KW-0646">Protease inhibitor</keyword>
<dbReference type="AlphaFoldDB" id="A0A915JEP8"/>
<dbReference type="InterPro" id="IPR036084">
    <property type="entry name" value="Ser_inhib-like_sf"/>
</dbReference>